<dbReference type="InterPro" id="IPR032466">
    <property type="entry name" value="Metal_Hydrolase"/>
</dbReference>
<protein>
    <submittedName>
        <fullName evidence="2">Imidazolonepropionase</fullName>
    </submittedName>
</protein>
<dbReference type="KEGG" id="fln:FLA_0070"/>
<evidence type="ECO:0000313" key="3">
    <source>
        <dbReference type="Proteomes" id="UP000186917"/>
    </source>
</evidence>
<evidence type="ECO:0000313" key="2">
    <source>
        <dbReference type="EMBL" id="SIT15550.1"/>
    </source>
</evidence>
<dbReference type="AlphaFoldDB" id="A0A173M9A1"/>
<dbReference type="InterPro" id="IPR006680">
    <property type="entry name" value="Amidohydro-rel"/>
</dbReference>
<dbReference type="GO" id="GO:0016810">
    <property type="term" value="F:hydrolase activity, acting on carbon-nitrogen (but not peptide) bonds"/>
    <property type="evidence" value="ECO:0007669"/>
    <property type="project" value="InterPro"/>
</dbReference>
<dbReference type="Pfam" id="PF01979">
    <property type="entry name" value="Amidohydro_1"/>
    <property type="match status" value="1"/>
</dbReference>
<accession>A0A173M9A1</accession>
<organism evidence="2 3">
    <name type="scientific">Filimonas lacunae</name>
    <dbReference type="NCBI Taxonomy" id="477680"/>
    <lineage>
        <taxon>Bacteria</taxon>
        <taxon>Pseudomonadati</taxon>
        <taxon>Bacteroidota</taxon>
        <taxon>Chitinophagia</taxon>
        <taxon>Chitinophagales</taxon>
        <taxon>Chitinophagaceae</taxon>
        <taxon>Filimonas</taxon>
    </lineage>
</organism>
<feature type="domain" description="Amidohydrolase-related" evidence="1">
    <location>
        <begin position="86"/>
        <end position="418"/>
    </location>
</feature>
<sequence>MSFMMRKSKWLLLLAVVGMLWMLPVNARERATDSVLVLKNARVIDVLTGKMTAGVTVVVQHGVITAIGKRAGKHVVGKEIDIHGGYVVPGLIDTHIHVANGHGVKPERGLSLLNYLVKHGITTVRDAAGNAEVLHTLQTEIRNGDVVGADVYYAAFMAGRWYYDRGIGLRKEPYMAWEQCIEPGVDLDSAMAAAKACGATGIKLYHSIEGSYLPQVVRAAKKQGLKVWGHAMMYPAKPVEVVNAGVEVLSHVSMLTWLNPSDSVQRMFSARIYSKLTTQQKDSLLACIDVKPFCDAMKAHNAILDATLRVSYPRDEYVMPLLKRIYQQGVKISAGTDEITDTTQPYPHLMEELGYFIHNCGFTTLDALRSATIIGAEAIGEEKHIGSVTVGKKADLLVLQENPLQDIEHLKKQVMVIQAGRIITQAL</sequence>
<dbReference type="Gene3D" id="3.30.110.90">
    <property type="entry name" value="Amidohydrolase"/>
    <property type="match status" value="1"/>
</dbReference>
<dbReference type="EMBL" id="FTOR01000004">
    <property type="protein sequence ID" value="SIT15550.1"/>
    <property type="molecule type" value="Genomic_DNA"/>
</dbReference>
<dbReference type="PANTHER" id="PTHR43135">
    <property type="entry name" value="ALPHA-D-RIBOSE 1-METHYLPHOSPHONATE 5-TRIPHOSPHATE DIPHOSPHATASE"/>
    <property type="match status" value="1"/>
</dbReference>
<name>A0A173M9A1_9BACT</name>
<dbReference type="SUPFAM" id="SSF51338">
    <property type="entry name" value="Composite domain of metallo-dependent hydrolases"/>
    <property type="match status" value="1"/>
</dbReference>
<dbReference type="Proteomes" id="UP000186917">
    <property type="component" value="Unassembled WGS sequence"/>
</dbReference>
<dbReference type="InterPro" id="IPR011059">
    <property type="entry name" value="Metal-dep_hydrolase_composite"/>
</dbReference>
<gene>
    <name evidence="2" type="ORF">SAMN05421788_104173</name>
</gene>
<dbReference type="Gene3D" id="3.40.50.10910">
    <property type="entry name" value="Amidohydrolase"/>
    <property type="match status" value="1"/>
</dbReference>
<dbReference type="Gene3D" id="2.30.40.10">
    <property type="entry name" value="Urease, subunit C, domain 1"/>
    <property type="match status" value="1"/>
</dbReference>
<keyword evidence="3" id="KW-1185">Reference proteome</keyword>
<dbReference type="SUPFAM" id="SSF51556">
    <property type="entry name" value="Metallo-dependent hydrolases"/>
    <property type="match status" value="1"/>
</dbReference>
<evidence type="ECO:0000259" key="1">
    <source>
        <dbReference type="Pfam" id="PF01979"/>
    </source>
</evidence>
<dbReference type="STRING" id="477680.SAMN05421788_104173"/>
<proteinExistence type="predicted"/>
<reference evidence="3" key="1">
    <citation type="submission" date="2017-01" db="EMBL/GenBank/DDBJ databases">
        <authorList>
            <person name="Varghese N."/>
            <person name="Submissions S."/>
        </authorList>
    </citation>
    <scope>NUCLEOTIDE SEQUENCE [LARGE SCALE GENOMIC DNA]</scope>
    <source>
        <strain evidence="3">DSM 21054</strain>
    </source>
</reference>
<dbReference type="Gene3D" id="1.20.58.520">
    <property type="entry name" value="Amidohydrolase"/>
    <property type="match status" value="1"/>
</dbReference>
<dbReference type="InterPro" id="IPR051781">
    <property type="entry name" value="Metallo-dep_Hydrolase"/>
</dbReference>
<dbReference type="PANTHER" id="PTHR43135:SF3">
    <property type="entry name" value="ALPHA-D-RIBOSE 1-METHYLPHOSPHONATE 5-TRIPHOSPHATE DIPHOSPHATASE"/>
    <property type="match status" value="1"/>
</dbReference>